<accession>A0A508A553</accession>
<evidence type="ECO:0000313" key="3">
    <source>
        <dbReference type="Proteomes" id="UP000319010"/>
    </source>
</evidence>
<name>A0A508A553_9ACTO</name>
<comment type="caution">
    <text evidence="2">The sequence shown here is derived from an EMBL/GenBank/DDBJ whole genome shotgun (WGS) entry which is preliminary data.</text>
</comment>
<feature type="region of interest" description="Disordered" evidence="1">
    <location>
        <begin position="1"/>
        <end position="21"/>
    </location>
</feature>
<evidence type="ECO:0000313" key="2">
    <source>
        <dbReference type="EMBL" id="TQD44477.1"/>
    </source>
</evidence>
<feature type="compositionally biased region" description="Pro residues" evidence="1">
    <location>
        <begin position="1"/>
        <end position="15"/>
    </location>
</feature>
<dbReference type="EMBL" id="VICB01000003">
    <property type="protein sequence ID" value="TQD44477.1"/>
    <property type="molecule type" value="Genomic_DNA"/>
</dbReference>
<feature type="region of interest" description="Disordered" evidence="1">
    <location>
        <begin position="50"/>
        <end position="71"/>
    </location>
</feature>
<dbReference type="Proteomes" id="UP000319010">
    <property type="component" value="Unassembled WGS sequence"/>
</dbReference>
<organism evidence="2 3">
    <name type="scientific">Actinomyces johnsonii</name>
    <dbReference type="NCBI Taxonomy" id="544581"/>
    <lineage>
        <taxon>Bacteria</taxon>
        <taxon>Bacillati</taxon>
        <taxon>Actinomycetota</taxon>
        <taxon>Actinomycetes</taxon>
        <taxon>Actinomycetales</taxon>
        <taxon>Actinomycetaceae</taxon>
        <taxon>Actinomyces</taxon>
    </lineage>
</organism>
<dbReference type="RefSeq" id="WP_141423350.1">
    <property type="nucleotide sequence ID" value="NZ_JASPFB010000001.1"/>
</dbReference>
<gene>
    <name evidence="2" type="ORF">FK256_00815</name>
</gene>
<evidence type="ECO:0000256" key="1">
    <source>
        <dbReference type="SAM" id="MobiDB-lite"/>
    </source>
</evidence>
<reference evidence="2 3" key="1">
    <citation type="submission" date="2019-06" db="EMBL/GenBank/DDBJ databases">
        <title>Draft genome sequence of Actinomyces johnsonii CCUG 34287T.</title>
        <authorList>
            <person name="Salva-Serra F."/>
            <person name="Cardew S."/>
            <person name="Moore E."/>
        </authorList>
    </citation>
    <scope>NUCLEOTIDE SEQUENCE [LARGE SCALE GENOMIC DNA]</scope>
    <source>
        <strain evidence="2 3">CCUG 34287</strain>
    </source>
</reference>
<dbReference type="AlphaFoldDB" id="A0A508A553"/>
<sequence length="126" mass="13666">MSEPEPYPTPGPAPYELPNDKSQAVNKKKLALRYVLDTIEKAATELEADFAAAGKKSPSESLTDGLGGSGSAWKSTLADQLRTDFSGVISDICSCISSEEGKVRSEWNSEPQFVDKTDPRAEWGKR</sequence>
<feature type="region of interest" description="Disordered" evidence="1">
    <location>
        <begin position="99"/>
        <end position="126"/>
    </location>
</feature>
<protein>
    <submittedName>
        <fullName evidence="2">Uncharacterized protein</fullName>
    </submittedName>
</protein>
<proteinExistence type="predicted"/>